<sequence length="356" mass="38917">MARHSPSSRTVGVAPSRSSLALIGHIIGEVVPGEIELCLNPREAIQLCREHQFDLVIVDHIMPEMDGVEFTAALRARPAYSLVPIVMVTSDSDKAVRIDAIKAGASDFLQKPFDPTELQARVANLLALRKAQVQLADRAQWLAREVERATAHLLAREEEIIYRLARAIEYRDGDTGEHVSRVAQISQLIAEGIGLPEERCRMIYLAAPLHDIGKIGIADAILSKPGKLTAEEFARMQEHVTIGARILERGTSELIKTAELIAQSHHERWDGTGYPDRLSGTDIPVEARIVAIADVFDALCSERPYKAAWTVEAAYAEIVRCSGSHFDPGCVAAFRAKWPAINALLGGDGLPRAAGF</sequence>
<evidence type="ECO:0000313" key="7">
    <source>
        <dbReference type="Proteomes" id="UP000008850"/>
    </source>
</evidence>
<dbReference type="PATRIC" id="fig|1082931.4.peg.3620"/>
<dbReference type="PROSITE" id="PS51832">
    <property type="entry name" value="HD_GYP"/>
    <property type="match status" value="1"/>
</dbReference>
<dbReference type="InterPro" id="IPR052020">
    <property type="entry name" value="Cyclic_di-GMP/3'3'-cGAMP_PDE"/>
</dbReference>
<evidence type="ECO:0000259" key="4">
    <source>
        <dbReference type="PROSITE" id="PS51831"/>
    </source>
</evidence>
<dbReference type="SUPFAM" id="SSF109604">
    <property type="entry name" value="HD-domain/PDEase-like"/>
    <property type="match status" value="1"/>
</dbReference>
<organism evidence="6 7">
    <name type="scientific">Pelagibacterium halotolerans (strain DSM 22347 / JCM 15775 / CGMCC 1.7692 / B2)</name>
    <dbReference type="NCBI Taxonomy" id="1082931"/>
    <lineage>
        <taxon>Bacteria</taxon>
        <taxon>Pseudomonadati</taxon>
        <taxon>Pseudomonadota</taxon>
        <taxon>Alphaproteobacteria</taxon>
        <taxon>Hyphomicrobiales</taxon>
        <taxon>Devosiaceae</taxon>
        <taxon>Pelagibacterium</taxon>
    </lineage>
</organism>
<dbReference type="PANTHER" id="PTHR45228:SF1">
    <property type="entry name" value="CYCLIC DI-GMP PHOSPHODIESTERASE TM_0186"/>
    <property type="match status" value="1"/>
</dbReference>
<dbReference type="FunFam" id="1.10.3210.10:FF:000018">
    <property type="entry name" value="Two-component system response regulator"/>
    <property type="match status" value="1"/>
</dbReference>
<dbReference type="KEGG" id="phl:KKY_3671"/>
<dbReference type="Gene3D" id="3.40.50.2300">
    <property type="match status" value="1"/>
</dbReference>
<evidence type="ECO:0000256" key="1">
    <source>
        <dbReference type="ARBA" id="ARBA00022801"/>
    </source>
</evidence>
<evidence type="ECO:0000256" key="2">
    <source>
        <dbReference type="PROSITE-ProRule" id="PRU00169"/>
    </source>
</evidence>
<dbReference type="GO" id="GO:0004112">
    <property type="term" value="F:cyclic-nucleotide phosphodiesterase activity"/>
    <property type="evidence" value="ECO:0007669"/>
    <property type="project" value="UniProtKB-ARBA"/>
</dbReference>
<dbReference type="Pfam" id="PF00072">
    <property type="entry name" value="Response_reg"/>
    <property type="match status" value="1"/>
</dbReference>
<dbReference type="InterPro" id="IPR037522">
    <property type="entry name" value="HD_GYP_dom"/>
</dbReference>
<feature type="domain" description="HD-GYP" evidence="5">
    <location>
        <begin position="153"/>
        <end position="350"/>
    </location>
</feature>
<protein>
    <submittedName>
        <fullName evidence="6">Response regulator</fullName>
    </submittedName>
</protein>
<keyword evidence="2" id="KW-0597">Phosphoprotein</keyword>
<dbReference type="PROSITE" id="PS51831">
    <property type="entry name" value="HD"/>
    <property type="match status" value="1"/>
</dbReference>
<feature type="modified residue" description="4-aspartylphosphate" evidence="2">
    <location>
        <position position="59"/>
    </location>
</feature>
<accession>G4RBL2</accession>
<keyword evidence="7" id="KW-1185">Reference proteome</keyword>
<dbReference type="InterPro" id="IPR003607">
    <property type="entry name" value="HD/PDEase_dom"/>
</dbReference>
<gene>
    <name evidence="6" type="ordered locus">KKY_3671</name>
</gene>
<feature type="domain" description="HD" evidence="4">
    <location>
        <begin position="175"/>
        <end position="299"/>
    </location>
</feature>
<evidence type="ECO:0000313" key="6">
    <source>
        <dbReference type="EMBL" id="AEQ53653.1"/>
    </source>
</evidence>
<feature type="domain" description="Response regulatory" evidence="3">
    <location>
        <begin position="9"/>
        <end position="126"/>
    </location>
</feature>
<dbReference type="CDD" id="cd17551">
    <property type="entry name" value="REC_RpfG-like"/>
    <property type="match status" value="1"/>
</dbReference>
<dbReference type="PANTHER" id="PTHR45228">
    <property type="entry name" value="CYCLIC DI-GMP PHOSPHODIESTERASE TM_0186-RELATED"/>
    <property type="match status" value="1"/>
</dbReference>
<dbReference type="PROSITE" id="PS50110">
    <property type="entry name" value="RESPONSE_REGULATORY"/>
    <property type="match status" value="1"/>
</dbReference>
<dbReference type="STRING" id="1082931.KKY_3671"/>
<proteinExistence type="predicted"/>
<dbReference type="RefSeq" id="WP_014132797.1">
    <property type="nucleotide sequence ID" value="NC_016078.1"/>
</dbReference>
<dbReference type="InterPro" id="IPR011006">
    <property type="entry name" value="CheY-like_superfamily"/>
</dbReference>
<evidence type="ECO:0000259" key="3">
    <source>
        <dbReference type="PROSITE" id="PS50110"/>
    </source>
</evidence>
<dbReference type="GO" id="GO:0009214">
    <property type="term" value="P:cyclic nucleotide catabolic process"/>
    <property type="evidence" value="ECO:0007669"/>
    <property type="project" value="UniProtKB-ARBA"/>
</dbReference>
<dbReference type="eggNOG" id="COG3437">
    <property type="taxonomic scope" value="Bacteria"/>
</dbReference>
<dbReference type="Proteomes" id="UP000008850">
    <property type="component" value="Chromosome"/>
</dbReference>
<evidence type="ECO:0000259" key="5">
    <source>
        <dbReference type="PROSITE" id="PS51832"/>
    </source>
</evidence>
<dbReference type="Gene3D" id="1.10.3210.10">
    <property type="entry name" value="Hypothetical protein af1432"/>
    <property type="match status" value="1"/>
</dbReference>
<dbReference type="InterPro" id="IPR006674">
    <property type="entry name" value="HD_domain"/>
</dbReference>
<reference evidence="6 7" key="1">
    <citation type="journal article" date="2012" name="J. Bacteriol.">
        <title>Complete genome sequence of Pelagibacterium halotolerans B2T.</title>
        <authorList>
            <person name="Huo Y.Y."/>
            <person name="Cheng H."/>
            <person name="Han X.F."/>
            <person name="Jiang X.W."/>
            <person name="Sun C."/>
            <person name="Zhang X.Q."/>
            <person name="Zhu X.F."/>
            <person name="Liu Y.F."/>
            <person name="Li P.F."/>
            <person name="Ni P.X."/>
            <person name="Wu M."/>
        </authorList>
    </citation>
    <scope>NUCLEOTIDE SEQUENCE [LARGE SCALE GENOMIC DNA]</scope>
    <source>
        <strain evidence="7">DSM 22347 / JCM 15775 / CGMCC 1.7692 / B2</strain>
    </source>
</reference>
<dbReference type="EMBL" id="CP003075">
    <property type="protein sequence ID" value="AEQ53653.1"/>
    <property type="molecule type" value="Genomic_DNA"/>
</dbReference>
<dbReference type="AlphaFoldDB" id="G4RBL2"/>
<dbReference type="Pfam" id="PF13487">
    <property type="entry name" value="HD_5"/>
    <property type="match status" value="1"/>
</dbReference>
<dbReference type="GO" id="GO:0000160">
    <property type="term" value="P:phosphorelay signal transduction system"/>
    <property type="evidence" value="ECO:0007669"/>
    <property type="project" value="InterPro"/>
</dbReference>
<dbReference type="InterPro" id="IPR001789">
    <property type="entry name" value="Sig_transdc_resp-reg_receiver"/>
</dbReference>
<name>G4RBL2_PELHB</name>
<dbReference type="SMART" id="SM00448">
    <property type="entry name" value="REC"/>
    <property type="match status" value="1"/>
</dbReference>
<dbReference type="HOGENOM" id="CLU_000445_92_10_5"/>
<dbReference type="CDD" id="cd00077">
    <property type="entry name" value="HDc"/>
    <property type="match status" value="1"/>
</dbReference>
<keyword evidence="1" id="KW-0378">Hydrolase</keyword>
<dbReference type="SMART" id="SM00471">
    <property type="entry name" value="HDc"/>
    <property type="match status" value="1"/>
</dbReference>
<dbReference type="SUPFAM" id="SSF52172">
    <property type="entry name" value="CheY-like"/>
    <property type="match status" value="1"/>
</dbReference>